<evidence type="ECO:0000313" key="1">
    <source>
        <dbReference type="Proteomes" id="UP001190640"/>
    </source>
</evidence>
<dbReference type="KEGG" id="emc:129327711"/>
<reference evidence="2" key="1">
    <citation type="submission" date="2025-08" db="UniProtKB">
        <authorList>
            <consortium name="RefSeq"/>
        </authorList>
    </citation>
    <scope>IDENTIFICATION</scope>
    <source>
        <tissue evidence="2">Blood</tissue>
    </source>
</reference>
<evidence type="ECO:0000313" key="2">
    <source>
        <dbReference type="RefSeq" id="XP_054832441.1"/>
    </source>
</evidence>
<dbReference type="RefSeq" id="XP_054832441.1">
    <property type="nucleotide sequence ID" value="XM_054976466.1"/>
</dbReference>
<keyword evidence="1" id="KW-1185">Reference proteome</keyword>
<organism evidence="1 2">
    <name type="scientific">Eublepharis macularius</name>
    <name type="common">Leopard gecko</name>
    <name type="synonym">Cyrtodactylus macularius</name>
    <dbReference type="NCBI Taxonomy" id="481883"/>
    <lineage>
        <taxon>Eukaryota</taxon>
        <taxon>Metazoa</taxon>
        <taxon>Chordata</taxon>
        <taxon>Craniata</taxon>
        <taxon>Vertebrata</taxon>
        <taxon>Euteleostomi</taxon>
        <taxon>Lepidosauria</taxon>
        <taxon>Squamata</taxon>
        <taxon>Bifurcata</taxon>
        <taxon>Gekkota</taxon>
        <taxon>Eublepharidae</taxon>
        <taxon>Eublepharinae</taxon>
        <taxon>Eublepharis</taxon>
    </lineage>
</organism>
<proteinExistence type="predicted"/>
<sequence>MEKKRMVCEEGPLRIFFVIFILFLCMAGDLKRLPGQLLLPILSFHPLANHGSIKDITCIYFKDCAPVFYCVLSGESPISWWRRPFCQSNWVDIRKRYCLSVYPHCKRVAIRNWYCLIIYSHCKRVAIRNWYCLIIYSHCKRIAIRNCCSTACQHCNGRGSGARQHCHNTSSHNSSPCHNHNSSPHHNHHSSNHSIHHNCTSNYYNCSKHHNLFRLRAYINGSLGPRPDHFGLLVCRNVDLWITFPSLLLYEENRPAAC</sequence>
<dbReference type="Proteomes" id="UP001190640">
    <property type="component" value="Chromosome 4"/>
</dbReference>
<accession>A0AA97KVT5</accession>
<dbReference type="GeneID" id="129327711"/>
<protein>
    <submittedName>
        <fullName evidence="2">Uncharacterized protein LOC129327711</fullName>
    </submittedName>
</protein>
<dbReference type="AlphaFoldDB" id="A0AA97KVT5"/>
<name>A0AA97KVT5_EUBMA</name>
<gene>
    <name evidence="2" type="primary">LOC129327711</name>
</gene>